<dbReference type="InterPro" id="IPR003874">
    <property type="entry name" value="CDC45"/>
</dbReference>
<dbReference type="Pfam" id="PF02724">
    <property type="entry name" value="CDC45"/>
    <property type="match status" value="1"/>
</dbReference>
<keyword evidence="5" id="KW-0131">Cell cycle</keyword>
<dbReference type="GO" id="GO:0000727">
    <property type="term" value="P:double-strand break repair via break-induced replication"/>
    <property type="evidence" value="ECO:0007669"/>
    <property type="project" value="TreeGrafter"/>
</dbReference>
<organism evidence="7 8">
    <name type="scientific">Saccharomycopsis crataegensis</name>
    <dbReference type="NCBI Taxonomy" id="43959"/>
    <lineage>
        <taxon>Eukaryota</taxon>
        <taxon>Fungi</taxon>
        <taxon>Dikarya</taxon>
        <taxon>Ascomycota</taxon>
        <taxon>Saccharomycotina</taxon>
        <taxon>Saccharomycetes</taxon>
        <taxon>Saccharomycopsidaceae</taxon>
        <taxon>Saccharomycopsis</taxon>
    </lineage>
</organism>
<dbReference type="GO" id="GO:1902977">
    <property type="term" value="P:mitotic DNA replication preinitiation complex assembly"/>
    <property type="evidence" value="ECO:0007669"/>
    <property type="project" value="TreeGrafter"/>
</dbReference>
<sequence>MYLEPNEFSKSFKEIKATSLSHSTCKLVIYTSCLNIDALCGAKMLSMVFKKQLIPYQLIPVVGYSDLKSHYEKIDEDVTNVILIGCGAMVDLENFFEIDPEDYINSDPTSSRKLKRKIYVIDGHRPWNLDNIFGSEIVTCYDDGHINEDLSKEREAYQQLLEIQQREDSDEEETNSDEEKENDSDDERYHGDDDDNDDDEEKEKPGKKRKNDEILNSCEESLEEYYSQGATVITSVTAQVYSMVSSLSDNEADIDTLWLSIIGTTSLDYGHPQVYKKLYPLLKDEVTRMSPQFLGGNTSQRKQSNDASYIAIDKDYYLFLLRHWSLYNSFLYSNYVNSKLYLWQEEGRKKLNKMFAKMGISLQAANQNWLYMDIEIKKKLNSIFKKYLGLYDLEDLIREGFVRQFGYKGSISASEYVESLAALLQHDLEDTQNENNVNKADDEEHGSDDEDVLLKENDQTEITRKLVEKEKKWVNNFWASWDALSTEKVTLKKDSSKKIDGIDLIKNGLDVAKCYQKIIFKTGVMIMEKKLLKSLRVFRLVVLKDDSIPYLNFYRNPLNLTRLGQWVLESLAELDNQPLLPLVLASLDSETDTYLVVGLAPLFPRNSEDENNNENGKRRNKRTKRSKNGKRGNAKSGSNKEKEEEEEEEEEELFGINKVLLNTFSVAFQQVASSTGAKVRIDSFESSVIEIRKDDLSPFLEKLTLCGLV</sequence>
<proteinExistence type="inferred from homology"/>
<dbReference type="GO" id="GO:0003697">
    <property type="term" value="F:single-stranded DNA binding"/>
    <property type="evidence" value="ECO:0007669"/>
    <property type="project" value="TreeGrafter"/>
</dbReference>
<dbReference type="PANTHER" id="PTHR10507">
    <property type="entry name" value="CDC45-RELATED PROTEIN"/>
    <property type="match status" value="1"/>
</dbReference>
<dbReference type="GO" id="GO:0031261">
    <property type="term" value="C:DNA replication preinitiation complex"/>
    <property type="evidence" value="ECO:0007669"/>
    <property type="project" value="TreeGrafter"/>
</dbReference>
<dbReference type="GO" id="GO:0003682">
    <property type="term" value="F:chromatin binding"/>
    <property type="evidence" value="ECO:0007669"/>
    <property type="project" value="TreeGrafter"/>
</dbReference>
<keyword evidence="7" id="KW-0648">Protein biosynthesis</keyword>
<feature type="region of interest" description="Disordered" evidence="6">
    <location>
        <begin position="606"/>
        <end position="649"/>
    </location>
</feature>
<dbReference type="PANTHER" id="PTHR10507:SF0">
    <property type="entry name" value="CELL DIVISION CONTROL PROTEIN 45 HOMOLOG"/>
    <property type="match status" value="1"/>
</dbReference>
<feature type="compositionally biased region" description="Acidic residues" evidence="6">
    <location>
        <begin position="168"/>
        <end position="201"/>
    </location>
</feature>
<protein>
    <submittedName>
        <fullName evidence="7">DNA replication initiation factor</fullName>
    </submittedName>
</protein>
<accession>A0AAV5QP14</accession>
<keyword evidence="8" id="KW-1185">Reference proteome</keyword>
<feature type="region of interest" description="Disordered" evidence="6">
    <location>
        <begin position="163"/>
        <end position="213"/>
    </location>
</feature>
<dbReference type="EMBL" id="BTFZ01000011">
    <property type="protein sequence ID" value="GMM36461.1"/>
    <property type="molecule type" value="Genomic_DNA"/>
</dbReference>
<dbReference type="AlphaFoldDB" id="A0AAV5QP14"/>
<keyword evidence="3" id="KW-0235">DNA replication</keyword>
<evidence type="ECO:0000256" key="4">
    <source>
        <dbReference type="ARBA" id="ARBA00023242"/>
    </source>
</evidence>
<dbReference type="Proteomes" id="UP001360560">
    <property type="component" value="Unassembled WGS sequence"/>
</dbReference>
<dbReference type="GO" id="GO:0006270">
    <property type="term" value="P:DNA replication initiation"/>
    <property type="evidence" value="ECO:0007669"/>
    <property type="project" value="InterPro"/>
</dbReference>
<name>A0AAV5QP14_9ASCO</name>
<evidence type="ECO:0000256" key="6">
    <source>
        <dbReference type="SAM" id="MobiDB-lite"/>
    </source>
</evidence>
<gene>
    <name evidence="7" type="ORF">DASC09_037860</name>
</gene>
<dbReference type="RefSeq" id="XP_064853457.1">
    <property type="nucleotide sequence ID" value="XM_064997385.1"/>
</dbReference>
<evidence type="ECO:0000256" key="5">
    <source>
        <dbReference type="ARBA" id="ARBA00023306"/>
    </source>
</evidence>
<keyword evidence="7" id="KW-0396">Initiation factor</keyword>
<comment type="subcellular location">
    <subcellularLocation>
        <location evidence="1">Nucleus</location>
    </subcellularLocation>
</comment>
<keyword evidence="4" id="KW-0539">Nucleus</keyword>
<feature type="compositionally biased region" description="Basic residues" evidence="6">
    <location>
        <begin position="618"/>
        <end position="633"/>
    </location>
</feature>
<evidence type="ECO:0000256" key="2">
    <source>
        <dbReference type="ARBA" id="ARBA00010727"/>
    </source>
</evidence>
<evidence type="ECO:0000256" key="1">
    <source>
        <dbReference type="ARBA" id="ARBA00004123"/>
    </source>
</evidence>
<comment type="caution">
    <text evidence="7">The sequence shown here is derived from an EMBL/GenBank/DDBJ whole genome shotgun (WGS) entry which is preliminary data.</text>
</comment>
<comment type="similarity">
    <text evidence="2">Belongs to the CDC45 family.</text>
</comment>
<dbReference type="GeneID" id="90074436"/>
<dbReference type="GO" id="GO:0003688">
    <property type="term" value="F:DNA replication origin binding"/>
    <property type="evidence" value="ECO:0007669"/>
    <property type="project" value="TreeGrafter"/>
</dbReference>
<evidence type="ECO:0000313" key="8">
    <source>
        <dbReference type="Proteomes" id="UP001360560"/>
    </source>
</evidence>
<evidence type="ECO:0000256" key="3">
    <source>
        <dbReference type="ARBA" id="ARBA00022705"/>
    </source>
</evidence>
<evidence type="ECO:0000313" key="7">
    <source>
        <dbReference type="EMBL" id="GMM36461.1"/>
    </source>
</evidence>
<reference evidence="7 8" key="1">
    <citation type="journal article" date="2023" name="Elife">
        <title>Identification of key yeast species and microbe-microbe interactions impacting larval growth of Drosophila in the wild.</title>
        <authorList>
            <person name="Mure A."/>
            <person name="Sugiura Y."/>
            <person name="Maeda R."/>
            <person name="Honda K."/>
            <person name="Sakurai N."/>
            <person name="Takahashi Y."/>
            <person name="Watada M."/>
            <person name="Katoh T."/>
            <person name="Gotoh A."/>
            <person name="Gotoh Y."/>
            <person name="Taniguchi I."/>
            <person name="Nakamura K."/>
            <person name="Hayashi T."/>
            <person name="Katayama T."/>
            <person name="Uemura T."/>
            <person name="Hattori Y."/>
        </authorList>
    </citation>
    <scope>NUCLEOTIDE SEQUENCE [LARGE SCALE GENOMIC DNA]</scope>
    <source>
        <strain evidence="7 8">SC-9</strain>
    </source>
</reference>
<dbReference type="GO" id="GO:0003743">
    <property type="term" value="F:translation initiation factor activity"/>
    <property type="evidence" value="ECO:0007669"/>
    <property type="project" value="UniProtKB-KW"/>
</dbReference>